<sequence>MSESVNKGRLLTGIARAAIARQLDLAAGNINTDGIKWLQEPGASFVTLYLQGVLRGCIGSLETYRSLLEDVSANAVASAFHDHRFAPLTADEFANVQIEVSVLSSLEAMHARNESIALSKLRPGVDGVVFKFGLYKATFLPQVWTQIPEAKEFLGQLKVKAGLSADFWHPEVLLYKYQVNKFREQEHSKE</sequence>
<dbReference type="PROSITE" id="PS51112">
    <property type="entry name" value="AMMECR1"/>
    <property type="match status" value="1"/>
</dbReference>
<dbReference type="Proteomes" id="UP000231632">
    <property type="component" value="Unassembled WGS sequence"/>
</dbReference>
<dbReference type="InterPro" id="IPR027623">
    <property type="entry name" value="AmmeMemoSam_A"/>
</dbReference>
<gene>
    <name evidence="2" type="ORF">MMIC_P2049</name>
</gene>
<organism evidence="2 3">
    <name type="scientific">Mariprofundus micogutta</name>
    <dbReference type="NCBI Taxonomy" id="1921010"/>
    <lineage>
        <taxon>Bacteria</taxon>
        <taxon>Pseudomonadati</taxon>
        <taxon>Pseudomonadota</taxon>
        <taxon>Candidatius Mariprofundia</taxon>
        <taxon>Mariprofundales</taxon>
        <taxon>Mariprofundaceae</taxon>
        <taxon>Mariprofundus</taxon>
    </lineage>
</organism>
<dbReference type="Gene3D" id="3.30.1490.150">
    <property type="entry name" value="Hypothetical protein ph0010, domain 2"/>
    <property type="match status" value="1"/>
</dbReference>
<dbReference type="PANTHER" id="PTHR13016:SF0">
    <property type="entry name" value="AMME SYNDROME CANDIDATE GENE 1 PROTEIN"/>
    <property type="match status" value="1"/>
</dbReference>
<dbReference type="PANTHER" id="PTHR13016">
    <property type="entry name" value="AMMECR1 HOMOLOG"/>
    <property type="match status" value="1"/>
</dbReference>
<evidence type="ECO:0000259" key="1">
    <source>
        <dbReference type="PROSITE" id="PS51112"/>
    </source>
</evidence>
<evidence type="ECO:0000313" key="2">
    <source>
        <dbReference type="EMBL" id="GAV21070.1"/>
    </source>
</evidence>
<dbReference type="Pfam" id="PF01871">
    <property type="entry name" value="AMMECR1"/>
    <property type="match status" value="1"/>
</dbReference>
<dbReference type="Gene3D" id="3.30.700.20">
    <property type="entry name" value="Hypothetical protein ph0010, domain 1"/>
    <property type="match status" value="1"/>
</dbReference>
<dbReference type="NCBIfam" id="TIGR04335">
    <property type="entry name" value="AmmeMemoSam_A"/>
    <property type="match status" value="1"/>
</dbReference>
<dbReference type="InterPro" id="IPR002733">
    <property type="entry name" value="AMMECR1_domain"/>
</dbReference>
<dbReference type="InterPro" id="IPR036071">
    <property type="entry name" value="AMMECR1_dom_sf"/>
</dbReference>
<keyword evidence="3" id="KW-1185">Reference proteome</keyword>
<evidence type="ECO:0000313" key="3">
    <source>
        <dbReference type="Proteomes" id="UP000231632"/>
    </source>
</evidence>
<dbReference type="AlphaFoldDB" id="A0A1L8CQ68"/>
<protein>
    <recommendedName>
        <fullName evidence="1">AMMECR1 domain-containing protein</fullName>
    </recommendedName>
</protein>
<dbReference type="EMBL" id="BDFD01000020">
    <property type="protein sequence ID" value="GAV21070.1"/>
    <property type="molecule type" value="Genomic_DNA"/>
</dbReference>
<dbReference type="InterPro" id="IPR023473">
    <property type="entry name" value="AMMECR1"/>
</dbReference>
<feature type="domain" description="AMMECR1" evidence="1">
    <location>
        <begin position="6"/>
        <end position="190"/>
    </location>
</feature>
<comment type="caution">
    <text evidence="2">The sequence shown here is derived from an EMBL/GenBank/DDBJ whole genome shotgun (WGS) entry which is preliminary data.</text>
</comment>
<dbReference type="STRING" id="1921010.MMIC_P2049"/>
<dbReference type="SUPFAM" id="SSF143447">
    <property type="entry name" value="AMMECR1-like"/>
    <property type="match status" value="1"/>
</dbReference>
<accession>A0A1L8CQ68</accession>
<name>A0A1L8CQ68_9PROT</name>
<reference evidence="2 3" key="1">
    <citation type="journal article" date="2017" name="Arch. Microbiol.">
        <title>Mariprofundus micogutta sp. nov., a novel iron-oxidizing zetaproteobacterium isolated from a deep-sea hydrothermal field at the Bayonnaise knoll of the Izu-Ogasawara arc, and a description of Mariprofundales ord. nov. and Zetaproteobacteria classis nov.</title>
        <authorList>
            <person name="Makita H."/>
            <person name="Tanaka E."/>
            <person name="Mitsunobu S."/>
            <person name="Miyazaki M."/>
            <person name="Nunoura T."/>
            <person name="Uematsu K."/>
            <person name="Takaki Y."/>
            <person name="Nishi S."/>
            <person name="Shimamura S."/>
            <person name="Takai K."/>
        </authorList>
    </citation>
    <scope>NUCLEOTIDE SEQUENCE [LARGE SCALE GENOMIC DNA]</scope>
    <source>
        <strain evidence="2 3">ET2</strain>
    </source>
</reference>
<proteinExistence type="predicted"/>
<dbReference type="NCBIfam" id="TIGR00296">
    <property type="entry name" value="TIGR00296 family protein"/>
    <property type="match status" value="1"/>
</dbReference>
<dbReference type="RefSeq" id="WP_072660378.1">
    <property type="nucleotide sequence ID" value="NZ_BDFD01000020.1"/>
</dbReference>
<dbReference type="InterPro" id="IPR027485">
    <property type="entry name" value="AMMECR1_N"/>
</dbReference>
<dbReference type="OrthoDB" id="9782820at2"/>